<dbReference type="AlphaFoldDB" id="W9XWW8"/>
<feature type="compositionally biased region" description="Polar residues" evidence="1">
    <location>
        <begin position="161"/>
        <end position="187"/>
    </location>
</feature>
<evidence type="ECO:0000313" key="3">
    <source>
        <dbReference type="Proteomes" id="UP000019478"/>
    </source>
</evidence>
<feature type="compositionally biased region" description="Acidic residues" evidence="1">
    <location>
        <begin position="87"/>
        <end position="98"/>
    </location>
</feature>
<dbReference type="OrthoDB" id="5374569at2759"/>
<dbReference type="RefSeq" id="XP_007733723.1">
    <property type="nucleotide sequence ID" value="XM_007735533.1"/>
</dbReference>
<feature type="compositionally biased region" description="Basic and acidic residues" evidence="1">
    <location>
        <begin position="245"/>
        <end position="257"/>
    </location>
</feature>
<gene>
    <name evidence="2" type="ORF">A1O3_05409</name>
</gene>
<dbReference type="HOGENOM" id="CLU_074388_0_0_1"/>
<dbReference type="eggNOG" id="ENOG502SCKR">
    <property type="taxonomic scope" value="Eukaryota"/>
</dbReference>
<comment type="caution">
    <text evidence="2">The sequence shown here is derived from an EMBL/GenBank/DDBJ whole genome shotgun (WGS) entry which is preliminary data.</text>
</comment>
<sequence>MREGYDGDDIYIMVEDEFQTIAQTYTAHLHHAEYKRLVKQAREAAPKALPEPTSPMSKEAKNRLQKLALQKRQKETLQQVMGPTSTEAEEEEVEEEEDKVIDLWSGTRLAPLMASGGLQKTSLIGLERMSSKTKAGMGFTRIQSGGHSIKDEADEDEGDQTRNGSESKTGHAQSTSHVLSSETSGSARSLAIHRRTGESSKEHPSASSSGQDGEPVLSENGRDEFRPRRLRPTTRPNQNGFLKRKSVEQDKQSRLEEVPMFII</sequence>
<evidence type="ECO:0000256" key="1">
    <source>
        <dbReference type="SAM" id="MobiDB-lite"/>
    </source>
</evidence>
<feature type="region of interest" description="Disordered" evidence="1">
    <location>
        <begin position="74"/>
        <end position="98"/>
    </location>
</feature>
<feature type="compositionally biased region" description="Polar residues" evidence="1">
    <location>
        <begin position="76"/>
        <end position="86"/>
    </location>
</feature>
<dbReference type="GeneID" id="19169523"/>
<organism evidence="2 3">
    <name type="scientific">Capronia epimyces CBS 606.96</name>
    <dbReference type="NCBI Taxonomy" id="1182542"/>
    <lineage>
        <taxon>Eukaryota</taxon>
        <taxon>Fungi</taxon>
        <taxon>Dikarya</taxon>
        <taxon>Ascomycota</taxon>
        <taxon>Pezizomycotina</taxon>
        <taxon>Eurotiomycetes</taxon>
        <taxon>Chaetothyriomycetidae</taxon>
        <taxon>Chaetothyriales</taxon>
        <taxon>Herpotrichiellaceae</taxon>
        <taxon>Capronia</taxon>
    </lineage>
</organism>
<feature type="region of interest" description="Disordered" evidence="1">
    <location>
        <begin position="136"/>
        <end position="263"/>
    </location>
</feature>
<proteinExistence type="predicted"/>
<reference evidence="2 3" key="1">
    <citation type="submission" date="2013-03" db="EMBL/GenBank/DDBJ databases">
        <title>The Genome Sequence of Capronia epimyces CBS 606.96.</title>
        <authorList>
            <consortium name="The Broad Institute Genomics Platform"/>
            <person name="Cuomo C."/>
            <person name="de Hoog S."/>
            <person name="Gorbushina A."/>
            <person name="Walker B."/>
            <person name="Young S.K."/>
            <person name="Zeng Q."/>
            <person name="Gargeya S."/>
            <person name="Fitzgerald M."/>
            <person name="Haas B."/>
            <person name="Abouelleil A."/>
            <person name="Allen A.W."/>
            <person name="Alvarado L."/>
            <person name="Arachchi H.M."/>
            <person name="Berlin A.M."/>
            <person name="Chapman S.B."/>
            <person name="Gainer-Dewar J."/>
            <person name="Goldberg J."/>
            <person name="Griggs A."/>
            <person name="Gujja S."/>
            <person name="Hansen M."/>
            <person name="Howarth C."/>
            <person name="Imamovic A."/>
            <person name="Ireland A."/>
            <person name="Larimer J."/>
            <person name="McCowan C."/>
            <person name="Murphy C."/>
            <person name="Pearson M."/>
            <person name="Poon T.W."/>
            <person name="Priest M."/>
            <person name="Roberts A."/>
            <person name="Saif S."/>
            <person name="Shea T."/>
            <person name="Sisk P."/>
            <person name="Sykes S."/>
            <person name="Wortman J."/>
            <person name="Nusbaum C."/>
            <person name="Birren B."/>
        </authorList>
    </citation>
    <scope>NUCLEOTIDE SEQUENCE [LARGE SCALE GENOMIC DNA]</scope>
    <source>
        <strain evidence="2 3">CBS 606.96</strain>
    </source>
</reference>
<keyword evidence="3" id="KW-1185">Reference proteome</keyword>
<protein>
    <submittedName>
        <fullName evidence="2">Uncharacterized protein</fullName>
    </submittedName>
</protein>
<dbReference type="STRING" id="1182542.W9XWW8"/>
<name>W9XWW8_9EURO</name>
<dbReference type="EMBL" id="AMGY01000004">
    <property type="protein sequence ID" value="EXJ84738.1"/>
    <property type="molecule type" value="Genomic_DNA"/>
</dbReference>
<feature type="compositionally biased region" description="Basic and acidic residues" evidence="1">
    <location>
        <begin position="195"/>
        <end position="204"/>
    </location>
</feature>
<dbReference type="Proteomes" id="UP000019478">
    <property type="component" value="Unassembled WGS sequence"/>
</dbReference>
<evidence type="ECO:0000313" key="2">
    <source>
        <dbReference type="EMBL" id="EXJ84738.1"/>
    </source>
</evidence>
<accession>W9XWW8</accession>